<dbReference type="InterPro" id="IPR007167">
    <property type="entry name" value="Fe-transptr_FeoA-like"/>
</dbReference>
<dbReference type="InterPro" id="IPR008988">
    <property type="entry name" value="Transcriptional_repressor_C"/>
</dbReference>
<gene>
    <name evidence="3" type="ORF">GALL_413710</name>
</gene>
<sequence>MSTIPLPATESRVPAAAFPLGLAAVGETLEIQSFRSGMEMEKRLAAMGLRPGTLCQVLQNERPGGIVLRVGQSRLALGMGMAHKILVTRK</sequence>
<dbReference type="Gene3D" id="2.30.30.90">
    <property type="match status" value="1"/>
</dbReference>
<dbReference type="PANTHER" id="PTHR43151">
    <property type="entry name" value="FEOA FAMILY PROTEIN"/>
    <property type="match status" value="1"/>
</dbReference>
<dbReference type="InterPro" id="IPR053184">
    <property type="entry name" value="FeoA-like"/>
</dbReference>
<evidence type="ECO:0000313" key="3">
    <source>
        <dbReference type="EMBL" id="OIQ76937.1"/>
    </source>
</evidence>
<dbReference type="Pfam" id="PF04023">
    <property type="entry name" value="FeoA"/>
    <property type="match status" value="1"/>
</dbReference>
<dbReference type="InterPro" id="IPR038157">
    <property type="entry name" value="FeoA_core_dom"/>
</dbReference>
<evidence type="ECO:0000256" key="1">
    <source>
        <dbReference type="ARBA" id="ARBA00023004"/>
    </source>
</evidence>
<dbReference type="SMART" id="SM00899">
    <property type="entry name" value="FeoA"/>
    <property type="match status" value="1"/>
</dbReference>
<proteinExistence type="predicted"/>
<organism evidence="3">
    <name type="scientific">mine drainage metagenome</name>
    <dbReference type="NCBI Taxonomy" id="410659"/>
    <lineage>
        <taxon>unclassified sequences</taxon>
        <taxon>metagenomes</taxon>
        <taxon>ecological metagenomes</taxon>
    </lineage>
</organism>
<dbReference type="EMBL" id="MLJW01001734">
    <property type="protein sequence ID" value="OIQ76937.1"/>
    <property type="molecule type" value="Genomic_DNA"/>
</dbReference>
<accession>A0A1J5PZN5</accession>
<dbReference type="GO" id="GO:0046914">
    <property type="term" value="F:transition metal ion binding"/>
    <property type="evidence" value="ECO:0007669"/>
    <property type="project" value="InterPro"/>
</dbReference>
<dbReference type="PANTHER" id="PTHR43151:SF1">
    <property type="entry name" value="SSR2333 PROTEIN"/>
    <property type="match status" value="1"/>
</dbReference>
<keyword evidence="1" id="KW-0408">Iron</keyword>
<feature type="domain" description="Ferrous iron transporter FeoA-like" evidence="2">
    <location>
        <begin position="18"/>
        <end position="89"/>
    </location>
</feature>
<evidence type="ECO:0000259" key="2">
    <source>
        <dbReference type="SMART" id="SM00899"/>
    </source>
</evidence>
<comment type="caution">
    <text evidence="3">The sequence shown here is derived from an EMBL/GenBank/DDBJ whole genome shotgun (WGS) entry which is preliminary data.</text>
</comment>
<dbReference type="AlphaFoldDB" id="A0A1J5PZN5"/>
<dbReference type="SUPFAM" id="SSF50037">
    <property type="entry name" value="C-terminal domain of transcriptional repressors"/>
    <property type="match status" value="1"/>
</dbReference>
<name>A0A1J5PZN5_9ZZZZ</name>
<protein>
    <submittedName>
        <fullName evidence="3">FeoA domain protein</fullName>
    </submittedName>
</protein>
<reference evidence="3" key="1">
    <citation type="submission" date="2016-10" db="EMBL/GenBank/DDBJ databases">
        <title>Sequence of Gallionella enrichment culture.</title>
        <authorList>
            <person name="Poehlein A."/>
            <person name="Muehling M."/>
            <person name="Daniel R."/>
        </authorList>
    </citation>
    <scope>NUCLEOTIDE SEQUENCE</scope>
</reference>